<evidence type="ECO:0000259" key="14">
    <source>
        <dbReference type="PROSITE" id="PS50055"/>
    </source>
</evidence>
<dbReference type="InterPro" id="IPR012265">
    <property type="entry name" value="Ptpn1/Ptpn2"/>
</dbReference>
<dbReference type="PROSITE" id="PS50056">
    <property type="entry name" value="TYR_PHOSPHATASE_2"/>
    <property type="match status" value="1"/>
</dbReference>
<feature type="region of interest" description="Disordered" evidence="12">
    <location>
        <begin position="337"/>
        <end position="408"/>
    </location>
</feature>
<dbReference type="GO" id="GO:0005769">
    <property type="term" value="C:early endosome"/>
    <property type="evidence" value="ECO:0007669"/>
    <property type="project" value="TreeGrafter"/>
</dbReference>
<evidence type="ECO:0000256" key="8">
    <source>
        <dbReference type="ARBA" id="ARBA00023136"/>
    </source>
</evidence>
<dbReference type="InParanoid" id="A0A673XP29"/>
<evidence type="ECO:0000256" key="1">
    <source>
        <dbReference type="ARBA" id="ARBA00004240"/>
    </source>
</evidence>
<dbReference type="FunFam" id="3.90.190.10:FF:000025">
    <property type="entry name" value="Tyrosine-protein phosphatase non-receptor type 1"/>
    <property type="match status" value="1"/>
</dbReference>
<keyword evidence="13" id="KW-1133">Transmembrane helix</keyword>
<evidence type="ECO:0000256" key="7">
    <source>
        <dbReference type="ARBA" id="ARBA00022912"/>
    </source>
</evidence>
<dbReference type="PROSITE" id="PS00383">
    <property type="entry name" value="TYR_PHOSPHATASE_1"/>
    <property type="match status" value="1"/>
</dbReference>
<evidence type="ECO:0000256" key="5">
    <source>
        <dbReference type="ARBA" id="ARBA00022801"/>
    </source>
</evidence>
<comment type="subcellular location">
    <subcellularLocation>
        <location evidence="2">Endomembrane system</location>
    </subcellularLocation>
    <subcellularLocation>
        <location evidence="1">Endoplasmic reticulum</location>
    </subcellularLocation>
</comment>
<feature type="transmembrane region" description="Helical" evidence="13">
    <location>
        <begin position="421"/>
        <end position="439"/>
    </location>
</feature>
<evidence type="ECO:0000256" key="12">
    <source>
        <dbReference type="SAM" id="MobiDB-lite"/>
    </source>
</evidence>
<dbReference type="InterPro" id="IPR000242">
    <property type="entry name" value="PTP_cat"/>
</dbReference>
<evidence type="ECO:0000256" key="11">
    <source>
        <dbReference type="PIRSR" id="PIRSR000926-2"/>
    </source>
</evidence>
<evidence type="ECO:0000313" key="17">
    <source>
        <dbReference type="Proteomes" id="UP000472277"/>
    </source>
</evidence>
<dbReference type="SUPFAM" id="SSF52799">
    <property type="entry name" value="(Phosphotyrosine protein) phosphatases II"/>
    <property type="match status" value="1"/>
</dbReference>
<keyword evidence="8 13" id="KW-0472">Membrane</keyword>
<feature type="domain" description="Tyrosine specific protein phosphatases" evidence="15">
    <location>
        <begin position="190"/>
        <end position="269"/>
    </location>
</feature>
<dbReference type="EC" id="3.1.3.48" evidence="9"/>
<dbReference type="GO" id="GO:1903898">
    <property type="term" value="P:negative regulation of PERK-mediated unfolded protein response"/>
    <property type="evidence" value="ECO:0007669"/>
    <property type="project" value="TreeGrafter"/>
</dbReference>
<dbReference type="GO" id="GO:0019901">
    <property type="term" value="F:protein kinase binding"/>
    <property type="evidence" value="ECO:0007669"/>
    <property type="project" value="TreeGrafter"/>
</dbReference>
<feature type="compositionally biased region" description="Basic and acidic residues" evidence="12">
    <location>
        <begin position="377"/>
        <end position="394"/>
    </location>
</feature>
<feature type="binding site" evidence="11">
    <location>
        <begin position="216"/>
        <end position="222"/>
    </location>
    <ligand>
        <name>substrate</name>
    </ligand>
</feature>
<evidence type="ECO:0000256" key="6">
    <source>
        <dbReference type="ARBA" id="ARBA00022824"/>
    </source>
</evidence>
<evidence type="ECO:0000259" key="15">
    <source>
        <dbReference type="PROSITE" id="PS50056"/>
    </source>
</evidence>
<dbReference type="Proteomes" id="UP000472277">
    <property type="component" value="Chromosome 30"/>
</dbReference>
<evidence type="ECO:0000313" key="16">
    <source>
        <dbReference type="Ensembl" id="ENSSTUP00000022677.1"/>
    </source>
</evidence>
<organism evidence="16 17">
    <name type="scientific">Salmo trutta</name>
    <name type="common">Brown trout</name>
    <dbReference type="NCBI Taxonomy" id="8032"/>
    <lineage>
        <taxon>Eukaryota</taxon>
        <taxon>Metazoa</taxon>
        <taxon>Chordata</taxon>
        <taxon>Craniata</taxon>
        <taxon>Vertebrata</taxon>
        <taxon>Euteleostomi</taxon>
        <taxon>Actinopterygii</taxon>
        <taxon>Neopterygii</taxon>
        <taxon>Teleostei</taxon>
        <taxon>Protacanthopterygii</taxon>
        <taxon>Salmoniformes</taxon>
        <taxon>Salmonidae</taxon>
        <taxon>Salmoninae</taxon>
        <taxon>Salmo</taxon>
    </lineage>
</organism>
<feature type="binding site" evidence="11">
    <location>
        <position position="263"/>
    </location>
    <ligand>
        <name>substrate</name>
    </ligand>
</feature>
<dbReference type="PIRSF" id="PIRSF000926">
    <property type="entry name" value="Tyr-Ptase_nr1"/>
    <property type="match status" value="1"/>
</dbReference>
<evidence type="ECO:0000256" key="3">
    <source>
        <dbReference type="ARBA" id="ARBA00009701"/>
    </source>
</evidence>
<sequence>MWWMTIIYYSVSIICETADYNLEIRQQSSELPCKLAKLPENKTRNRYRDVSPFDHSRIRLQLGANDYINASLISVDEAQRSYILTQGPLPNTCGHFWEMVWEQGTMGVVMLNRVIEKGSVKCAQYWPPREEREAIFEDTNFKLTLVSEDIKSYYTVRQLELENLSTLETREILHFHYTTWPDFGVPESPASFLNFLFKVRESGCLNSDKGPVVVHCSAGIGRSGTFCLVDTCLLLMSMRKDPSTVRIRDVLLEMRRYRMGLIQTADQLRFSYLAVIEGAKCIMGDTSLQESWKELSNEEDVPPEFTPPPPHSRPQGPINGTVEPSFFPEEIVVAQNNFHTRSAPPETELRWRGGGDGATSQSPTVPADQPGGQVGSKEPDPKARMEPHQLHETETQQGLNQDQAAAAGDDSLEAQGAWTPLLANMCLCTALALGAYICYRACFH</sequence>
<dbReference type="GO" id="GO:0005783">
    <property type="term" value="C:endoplasmic reticulum"/>
    <property type="evidence" value="ECO:0007669"/>
    <property type="project" value="UniProtKB-SubCell"/>
</dbReference>
<keyword evidence="4" id="KW-0597">Phosphoprotein</keyword>
<dbReference type="PANTHER" id="PTHR46047:SF2">
    <property type="entry name" value="TYROSINE-PROTEIN PHOSPHATASE NON-RECEPTOR TYPE 1"/>
    <property type="match status" value="1"/>
</dbReference>
<keyword evidence="13" id="KW-0812">Transmembrane</keyword>
<dbReference type="PRINTS" id="PR00700">
    <property type="entry name" value="PRTYPHPHTASE"/>
</dbReference>
<proteinExistence type="inferred from homology"/>
<dbReference type="Ensembl" id="ENSSTUT00000023798.1">
    <property type="protein sequence ID" value="ENSSTUP00000022677.1"/>
    <property type="gene ID" value="ENSSTUG00000009914.1"/>
</dbReference>
<dbReference type="SMART" id="SM00194">
    <property type="entry name" value="PTPc"/>
    <property type="match status" value="1"/>
</dbReference>
<feature type="active site" description="Phosphocysteine intermediate" evidence="10">
    <location>
        <position position="216"/>
    </location>
</feature>
<protein>
    <recommendedName>
        <fullName evidence="9">Tyrosine-protein phosphatase non-receptor type</fullName>
        <ecNumber evidence="9">3.1.3.48</ecNumber>
    </recommendedName>
</protein>
<gene>
    <name evidence="16" type="primary">PTPN1</name>
    <name evidence="16" type="synonym">ptpn1</name>
</gene>
<evidence type="ECO:0000256" key="13">
    <source>
        <dbReference type="SAM" id="Phobius"/>
    </source>
</evidence>
<dbReference type="Gene3D" id="3.90.190.10">
    <property type="entry name" value="Protein tyrosine phosphatase superfamily"/>
    <property type="match status" value="1"/>
</dbReference>
<dbReference type="OMA" id="EFWEIDE"/>
<dbReference type="InterPro" id="IPR000387">
    <property type="entry name" value="Tyr_Pase_dom"/>
</dbReference>
<dbReference type="InterPro" id="IPR051985">
    <property type="entry name" value="NR_tyrosine_phosphatase"/>
</dbReference>
<dbReference type="SMART" id="SM00404">
    <property type="entry name" value="PTPc_motif"/>
    <property type="match status" value="1"/>
</dbReference>
<dbReference type="Pfam" id="PF00102">
    <property type="entry name" value="Y_phosphatase"/>
    <property type="match status" value="1"/>
</dbReference>
<evidence type="ECO:0000256" key="4">
    <source>
        <dbReference type="ARBA" id="ARBA00022553"/>
    </source>
</evidence>
<comment type="similarity">
    <text evidence="3 9">Belongs to the protein-tyrosine phosphatase family. Non-receptor class 1 subfamily.</text>
</comment>
<reference evidence="16" key="2">
    <citation type="submission" date="2025-09" db="UniProtKB">
        <authorList>
            <consortium name="Ensembl"/>
        </authorList>
    </citation>
    <scope>IDENTIFICATION</scope>
</reference>
<evidence type="ECO:0000256" key="10">
    <source>
        <dbReference type="PIRSR" id="PIRSR000926-1"/>
    </source>
</evidence>
<accession>A0A673XP29</accession>
<dbReference type="GO" id="GO:0070373">
    <property type="term" value="P:negative regulation of ERK1 and ERK2 cascade"/>
    <property type="evidence" value="ECO:0007669"/>
    <property type="project" value="TreeGrafter"/>
</dbReference>
<reference evidence="16" key="1">
    <citation type="submission" date="2025-08" db="UniProtKB">
        <authorList>
            <consortium name="Ensembl"/>
        </authorList>
    </citation>
    <scope>IDENTIFICATION</scope>
</reference>
<dbReference type="InterPro" id="IPR029021">
    <property type="entry name" value="Prot-tyrosine_phosphatase-like"/>
</dbReference>
<dbReference type="PROSITE" id="PS50055">
    <property type="entry name" value="TYR_PHOSPHATASE_PTP"/>
    <property type="match status" value="1"/>
</dbReference>
<dbReference type="GeneTree" id="ENSGT00940000158041"/>
<evidence type="ECO:0000256" key="2">
    <source>
        <dbReference type="ARBA" id="ARBA00004308"/>
    </source>
</evidence>
<feature type="binding site" evidence="11">
    <location>
        <position position="182"/>
    </location>
    <ligand>
        <name>substrate</name>
    </ligand>
</feature>
<dbReference type="InterPro" id="IPR016130">
    <property type="entry name" value="Tyr_Pase_AS"/>
</dbReference>
<keyword evidence="5 9" id="KW-0378">Hydrolase</keyword>
<dbReference type="InterPro" id="IPR003595">
    <property type="entry name" value="Tyr_Pase_cat"/>
</dbReference>
<name>A0A673XP29_SALTR</name>
<keyword evidence="17" id="KW-1185">Reference proteome</keyword>
<feature type="region of interest" description="Disordered" evidence="12">
    <location>
        <begin position="292"/>
        <end position="323"/>
    </location>
</feature>
<feature type="domain" description="Tyrosine-protein phosphatase" evidence="14">
    <location>
        <begin position="16"/>
        <end position="278"/>
    </location>
</feature>
<dbReference type="PANTHER" id="PTHR46047">
    <property type="entry name" value="TYROSINE-PROTEIN PHOSPHATASE NON-RECEPTOR TYPE 61F"/>
    <property type="match status" value="1"/>
</dbReference>
<evidence type="ECO:0000256" key="9">
    <source>
        <dbReference type="PIRNR" id="PIRNR000926"/>
    </source>
</evidence>
<comment type="catalytic activity">
    <reaction evidence="9">
        <text>O-phospho-L-tyrosyl-[protein] + H2O = L-tyrosyl-[protein] + phosphate</text>
        <dbReference type="Rhea" id="RHEA:10684"/>
        <dbReference type="Rhea" id="RHEA-COMP:10136"/>
        <dbReference type="Rhea" id="RHEA-COMP:20101"/>
        <dbReference type="ChEBI" id="CHEBI:15377"/>
        <dbReference type="ChEBI" id="CHEBI:43474"/>
        <dbReference type="ChEBI" id="CHEBI:46858"/>
        <dbReference type="ChEBI" id="CHEBI:61978"/>
        <dbReference type="EC" id="3.1.3.48"/>
    </reaction>
</comment>
<keyword evidence="6" id="KW-0256">Endoplasmic reticulum</keyword>
<dbReference type="AlphaFoldDB" id="A0A673XP29"/>
<dbReference type="GO" id="GO:0004726">
    <property type="term" value="F:non-membrane spanning protein tyrosine phosphatase activity"/>
    <property type="evidence" value="ECO:0007669"/>
    <property type="project" value="TreeGrafter"/>
</dbReference>
<keyword evidence="7 9" id="KW-0904">Protein phosphatase</keyword>